<dbReference type="OMA" id="TEKMNMR"/>
<dbReference type="EMBL" id="CM007389">
    <property type="protein sequence ID" value="ONK58664.1"/>
    <property type="molecule type" value="Genomic_DNA"/>
</dbReference>
<accession>A0A5P1E7X3</accession>
<feature type="compositionally biased region" description="Polar residues" evidence="2">
    <location>
        <begin position="71"/>
        <end position="80"/>
    </location>
</feature>
<dbReference type="AlphaFoldDB" id="A0A5P1E7X3"/>
<feature type="region of interest" description="Disordered" evidence="2">
    <location>
        <begin position="54"/>
        <end position="89"/>
    </location>
</feature>
<evidence type="ECO:0000313" key="4">
    <source>
        <dbReference type="Proteomes" id="UP000243459"/>
    </source>
</evidence>
<evidence type="ECO:0000256" key="1">
    <source>
        <dbReference type="SAM" id="Coils"/>
    </source>
</evidence>
<gene>
    <name evidence="3" type="ORF">A4U43_C09F15400</name>
</gene>
<dbReference type="PANTHER" id="PTHR31071">
    <property type="entry name" value="GB|AAF24581.1"/>
    <property type="match status" value="1"/>
</dbReference>
<keyword evidence="1" id="KW-0175">Coiled coil</keyword>
<dbReference type="InterPro" id="IPR043424">
    <property type="entry name" value="BLT-like"/>
</dbReference>
<proteinExistence type="predicted"/>
<feature type="coiled-coil region" evidence="1">
    <location>
        <begin position="235"/>
        <end position="262"/>
    </location>
</feature>
<keyword evidence="4" id="KW-1185">Reference proteome</keyword>
<protein>
    <submittedName>
        <fullName evidence="3">Uncharacterized protein</fullName>
    </submittedName>
</protein>
<reference evidence="4" key="1">
    <citation type="journal article" date="2017" name="Nat. Commun.">
        <title>The asparagus genome sheds light on the origin and evolution of a young Y chromosome.</title>
        <authorList>
            <person name="Harkess A."/>
            <person name="Zhou J."/>
            <person name="Xu C."/>
            <person name="Bowers J.E."/>
            <person name="Van der Hulst R."/>
            <person name="Ayyampalayam S."/>
            <person name="Mercati F."/>
            <person name="Riccardi P."/>
            <person name="McKain M.R."/>
            <person name="Kakrana A."/>
            <person name="Tang H."/>
            <person name="Ray J."/>
            <person name="Groenendijk J."/>
            <person name="Arikit S."/>
            <person name="Mathioni S.M."/>
            <person name="Nakano M."/>
            <person name="Shan H."/>
            <person name="Telgmann-Rauber A."/>
            <person name="Kanno A."/>
            <person name="Yue Z."/>
            <person name="Chen H."/>
            <person name="Li W."/>
            <person name="Chen Y."/>
            <person name="Xu X."/>
            <person name="Zhang Y."/>
            <person name="Luo S."/>
            <person name="Chen H."/>
            <person name="Gao J."/>
            <person name="Mao Z."/>
            <person name="Pires J.C."/>
            <person name="Luo M."/>
            <person name="Kudrna D."/>
            <person name="Wing R.A."/>
            <person name="Meyers B.C."/>
            <person name="Yi K."/>
            <person name="Kong H."/>
            <person name="Lavrijsen P."/>
            <person name="Sunseri F."/>
            <person name="Falavigna A."/>
            <person name="Ye Y."/>
            <person name="Leebens-Mack J.H."/>
            <person name="Chen G."/>
        </authorList>
    </citation>
    <scope>NUCLEOTIDE SEQUENCE [LARGE SCALE GENOMIC DNA]</scope>
    <source>
        <strain evidence="4">cv. DH0086</strain>
    </source>
</reference>
<organism evidence="3 4">
    <name type="scientific">Asparagus officinalis</name>
    <name type="common">Garden asparagus</name>
    <dbReference type="NCBI Taxonomy" id="4686"/>
    <lineage>
        <taxon>Eukaryota</taxon>
        <taxon>Viridiplantae</taxon>
        <taxon>Streptophyta</taxon>
        <taxon>Embryophyta</taxon>
        <taxon>Tracheophyta</taxon>
        <taxon>Spermatophyta</taxon>
        <taxon>Magnoliopsida</taxon>
        <taxon>Liliopsida</taxon>
        <taxon>Asparagales</taxon>
        <taxon>Asparagaceae</taxon>
        <taxon>Asparagoideae</taxon>
        <taxon>Asparagus</taxon>
    </lineage>
</organism>
<dbReference type="Gramene" id="ONK58664">
    <property type="protein sequence ID" value="ONK58664"/>
    <property type="gene ID" value="A4U43_C09F15400"/>
</dbReference>
<evidence type="ECO:0000313" key="3">
    <source>
        <dbReference type="EMBL" id="ONK58664.1"/>
    </source>
</evidence>
<name>A0A5P1E7X3_ASPOF</name>
<feature type="region of interest" description="Disordered" evidence="2">
    <location>
        <begin position="109"/>
        <end position="150"/>
    </location>
</feature>
<feature type="compositionally biased region" description="Basic residues" evidence="2">
    <location>
        <begin position="116"/>
        <end position="127"/>
    </location>
</feature>
<dbReference type="PANTHER" id="PTHR31071:SF7">
    <property type="entry name" value="OS04G0382800 PROTEIN"/>
    <property type="match status" value="1"/>
</dbReference>
<evidence type="ECO:0000256" key="2">
    <source>
        <dbReference type="SAM" id="MobiDB-lite"/>
    </source>
</evidence>
<dbReference type="Proteomes" id="UP000243459">
    <property type="component" value="Chromosome 9"/>
</dbReference>
<sequence>MTRKFYNLIMPRQNQTDERFIYGTSKIRKRVSSSSSASSSLLQSYRLKRAIMVSEKGASTTAPPKRRMNPKSPSASSKNFESSRRNGPVSARKLASALWELNKIPSPRFSESLSTRRSRKMVRSRPHRLSDPSHSPGSERRDRSRSGSYRRIMPIVSQRVRCKGRNHRALDWLSSSSLMEADAHSRGLTPKRSTMGTKTGLKNLKNILTSSKELLKLLDRIWGLEDHHSYALSLFSALHAELDQARSQVEHLIQEQKVNQNEISCLKKQFKQEKSSWKIKEQERIKTFIEQLESEKKSRRRAERLNKSLGLELAKGVRELESERDSHCIELNMENNKGYVEKLDQHTERYISVKKLRDQMLAGNRVVLPRGLFSPSREFAKD</sequence>